<organism evidence="2 3">
    <name type="scientific">Actinokineospora globicatena</name>
    <dbReference type="NCBI Taxonomy" id="103729"/>
    <lineage>
        <taxon>Bacteria</taxon>
        <taxon>Bacillati</taxon>
        <taxon>Actinomycetota</taxon>
        <taxon>Actinomycetes</taxon>
        <taxon>Pseudonocardiales</taxon>
        <taxon>Pseudonocardiaceae</taxon>
        <taxon>Actinokineospora</taxon>
    </lineage>
</organism>
<evidence type="ECO:0000313" key="3">
    <source>
        <dbReference type="Proteomes" id="UP001165042"/>
    </source>
</evidence>
<dbReference type="InterPro" id="IPR007278">
    <property type="entry name" value="DUF397"/>
</dbReference>
<keyword evidence="3" id="KW-1185">Reference proteome</keyword>
<dbReference type="EMBL" id="BSSD01000004">
    <property type="protein sequence ID" value="GLW92003.1"/>
    <property type="molecule type" value="Genomic_DNA"/>
</dbReference>
<feature type="domain" description="DUF397" evidence="1">
    <location>
        <begin position="3"/>
        <end position="55"/>
    </location>
</feature>
<dbReference type="Pfam" id="PF04149">
    <property type="entry name" value="DUF397"/>
    <property type="match status" value="1"/>
</dbReference>
<dbReference type="AlphaFoldDB" id="A0A9W6QK99"/>
<reference evidence="2" key="1">
    <citation type="submission" date="2023-02" db="EMBL/GenBank/DDBJ databases">
        <title>Actinokineospora globicatena NBRC 15670.</title>
        <authorList>
            <person name="Ichikawa N."/>
            <person name="Sato H."/>
            <person name="Tonouchi N."/>
        </authorList>
    </citation>
    <scope>NUCLEOTIDE SEQUENCE</scope>
    <source>
        <strain evidence="2">NBRC 15670</strain>
    </source>
</reference>
<protein>
    <recommendedName>
        <fullName evidence="1">DUF397 domain-containing protein</fullName>
    </recommendedName>
</protein>
<sequence>MRLVWRKSSRSTPERNCVEVAFRDLHTVMARDSKQGGGPRLRFNRAEWAAFLRSV</sequence>
<comment type="caution">
    <text evidence="2">The sequence shown here is derived from an EMBL/GenBank/DDBJ whole genome shotgun (WGS) entry which is preliminary data.</text>
</comment>
<evidence type="ECO:0000313" key="2">
    <source>
        <dbReference type="EMBL" id="GLW92003.1"/>
    </source>
</evidence>
<dbReference type="Proteomes" id="UP001165042">
    <property type="component" value="Unassembled WGS sequence"/>
</dbReference>
<evidence type="ECO:0000259" key="1">
    <source>
        <dbReference type="Pfam" id="PF04149"/>
    </source>
</evidence>
<dbReference type="RefSeq" id="WP_285610732.1">
    <property type="nucleotide sequence ID" value="NZ_BSSD01000004.1"/>
</dbReference>
<accession>A0A9W6QK99</accession>
<gene>
    <name evidence="2" type="ORF">Aglo03_28190</name>
</gene>
<proteinExistence type="predicted"/>
<name>A0A9W6QK99_9PSEU</name>